<dbReference type="AlphaFoldDB" id="A0AAE3HGN8"/>
<protein>
    <submittedName>
        <fullName evidence="1">Uncharacterized protein</fullName>
    </submittedName>
</protein>
<name>A0AAE3HGN8_9FIRM</name>
<keyword evidence="2" id="KW-1185">Reference proteome</keyword>
<evidence type="ECO:0000313" key="1">
    <source>
        <dbReference type="EMBL" id="MCR1899015.1"/>
    </source>
</evidence>
<comment type="caution">
    <text evidence="1">The sequence shown here is derived from an EMBL/GenBank/DDBJ whole genome shotgun (WGS) entry which is preliminary data.</text>
</comment>
<evidence type="ECO:0000313" key="2">
    <source>
        <dbReference type="Proteomes" id="UP001205748"/>
    </source>
</evidence>
<dbReference type="EMBL" id="JANKAS010000006">
    <property type="protein sequence ID" value="MCR1899015.1"/>
    <property type="molecule type" value="Genomic_DNA"/>
</dbReference>
<reference evidence="1" key="1">
    <citation type="submission" date="2022-07" db="EMBL/GenBank/DDBJ databases">
        <title>Enhanced cultured diversity of the mouse gut microbiota enables custom-made synthetic communities.</title>
        <authorList>
            <person name="Afrizal A."/>
        </authorList>
    </citation>
    <scope>NUCLEOTIDE SEQUENCE</scope>
    <source>
        <strain evidence="1">DSM 28593</strain>
    </source>
</reference>
<dbReference type="Proteomes" id="UP001205748">
    <property type="component" value="Unassembled WGS sequence"/>
</dbReference>
<gene>
    <name evidence="1" type="ORF">NSA47_08455</name>
</gene>
<sequence length="54" mass="6570">MKKVKVVTLQEAIEGMNEEKLERFKKERCEKFIKPLMEMNRKEIEGKKIFLNKQ</sequence>
<dbReference type="RefSeq" id="WP_257530920.1">
    <property type="nucleotide sequence ID" value="NZ_JANKAS010000006.1"/>
</dbReference>
<organism evidence="1 2">
    <name type="scientific">Irregularibacter muris</name>
    <dbReference type="NCBI Taxonomy" id="1796619"/>
    <lineage>
        <taxon>Bacteria</taxon>
        <taxon>Bacillati</taxon>
        <taxon>Bacillota</taxon>
        <taxon>Clostridia</taxon>
        <taxon>Eubacteriales</taxon>
        <taxon>Eubacteriaceae</taxon>
        <taxon>Irregularibacter</taxon>
    </lineage>
</organism>
<proteinExistence type="predicted"/>
<accession>A0AAE3HGN8</accession>